<reference evidence="4 5" key="1">
    <citation type="submission" date="2015-11" db="EMBL/GenBank/DDBJ databases">
        <title>Expanding the genomic diversity of Burkholderia species for the development of highly accurate diagnostics.</title>
        <authorList>
            <person name="Sahl J."/>
            <person name="Keim P."/>
            <person name="Wagner D."/>
        </authorList>
    </citation>
    <scope>NUCLEOTIDE SEQUENCE [LARGE SCALE GENOMIC DNA]</scope>
    <source>
        <strain evidence="4 5">MSMB574WGS</strain>
    </source>
</reference>
<dbReference type="KEGG" id="bpsl:WS57_24855"/>
<dbReference type="SMART" id="SM00903">
    <property type="entry name" value="Flavin_Reduct"/>
    <property type="match status" value="1"/>
</dbReference>
<dbReference type="PANTHER" id="PTHR30466:SF11">
    <property type="entry name" value="FLAVIN-DEPENDENT MONOOXYGENASE, REDUCTASE SUBUNIT HSAB"/>
    <property type="match status" value="1"/>
</dbReference>
<dbReference type="InterPro" id="IPR050268">
    <property type="entry name" value="NADH-dep_flavin_reductase"/>
</dbReference>
<accession>A0A132F4A4</accession>
<dbReference type="Pfam" id="PF01613">
    <property type="entry name" value="Flavin_Reduct"/>
    <property type="match status" value="1"/>
</dbReference>
<dbReference type="PANTHER" id="PTHR30466">
    <property type="entry name" value="FLAVIN REDUCTASE"/>
    <property type="match status" value="1"/>
</dbReference>
<proteinExistence type="inferred from homology"/>
<name>A0A132F4A4_9BURK</name>
<sequence>MRLHMTNSGAITLIAPSHFQQFEILVDEQPSALLDRAIARVGQRADEEHVWVNPQVIRFLSGKAGDAEWEAGFGAMVGFARKFNWVNEAGLIRAHIVRNPCSGGSSVEDFKAAMRMLAAGVSAITTGDLANPSGMVVSSLTAISAEPPLVGFFVHRDSSMLQPLRTHGKFVANILGHAHQDVVTKFLNAPQGGPRFAEGQWGAGLDGLPILVDALANVECDVIHTATLGTHEMFVGKIRKTTTGDAGSPMVNFNAGIRALAQ</sequence>
<dbReference type="AlphaFoldDB" id="A0A132F4A4"/>
<evidence type="ECO:0000256" key="2">
    <source>
        <dbReference type="ARBA" id="ARBA00023002"/>
    </source>
</evidence>
<evidence type="ECO:0000259" key="3">
    <source>
        <dbReference type="SMART" id="SM00903"/>
    </source>
</evidence>
<dbReference type="InterPro" id="IPR012349">
    <property type="entry name" value="Split_barrel_FMN-bd"/>
</dbReference>
<feature type="domain" description="Flavin reductase like" evidence="3">
    <location>
        <begin position="114"/>
        <end position="259"/>
    </location>
</feature>
<dbReference type="Gene3D" id="2.30.110.10">
    <property type="entry name" value="Electron Transport, Fmn-binding Protein, Chain A"/>
    <property type="match status" value="1"/>
</dbReference>
<keyword evidence="2" id="KW-0560">Oxidoreductase</keyword>
<dbReference type="Proteomes" id="UP000061512">
    <property type="component" value="Unassembled WGS sequence"/>
</dbReference>
<dbReference type="GO" id="GO:0010181">
    <property type="term" value="F:FMN binding"/>
    <property type="evidence" value="ECO:0007669"/>
    <property type="project" value="InterPro"/>
</dbReference>
<protein>
    <submittedName>
        <fullName evidence="4">Flavin reductase</fullName>
    </submittedName>
</protein>
<dbReference type="EMBL" id="LPJX01000026">
    <property type="protein sequence ID" value="KWF68149.1"/>
    <property type="molecule type" value="Genomic_DNA"/>
</dbReference>
<comment type="caution">
    <text evidence="4">The sequence shown here is derived from an EMBL/GenBank/DDBJ whole genome shotgun (WGS) entry which is preliminary data.</text>
</comment>
<evidence type="ECO:0000313" key="4">
    <source>
        <dbReference type="EMBL" id="KWF68149.1"/>
    </source>
</evidence>
<organism evidence="4 5">
    <name type="scientific">Burkholderia pseudomultivorans</name>
    <dbReference type="NCBI Taxonomy" id="1207504"/>
    <lineage>
        <taxon>Bacteria</taxon>
        <taxon>Pseudomonadati</taxon>
        <taxon>Pseudomonadota</taxon>
        <taxon>Betaproteobacteria</taxon>
        <taxon>Burkholderiales</taxon>
        <taxon>Burkholderiaceae</taxon>
        <taxon>Burkholderia</taxon>
        <taxon>Burkholderia cepacia complex</taxon>
    </lineage>
</organism>
<dbReference type="RefSeq" id="WP_009689561.1">
    <property type="nucleotide sequence ID" value="NZ_CP013378.1"/>
</dbReference>
<dbReference type="GO" id="GO:0042602">
    <property type="term" value="F:riboflavin reductase (NADPH) activity"/>
    <property type="evidence" value="ECO:0007669"/>
    <property type="project" value="TreeGrafter"/>
</dbReference>
<dbReference type="InterPro" id="IPR002563">
    <property type="entry name" value="Flavin_Rdtase-like_dom"/>
</dbReference>
<dbReference type="SUPFAM" id="SSF50475">
    <property type="entry name" value="FMN-binding split barrel"/>
    <property type="match status" value="1"/>
</dbReference>
<evidence type="ECO:0000256" key="1">
    <source>
        <dbReference type="ARBA" id="ARBA00008898"/>
    </source>
</evidence>
<evidence type="ECO:0000313" key="5">
    <source>
        <dbReference type="Proteomes" id="UP000061512"/>
    </source>
</evidence>
<comment type="similarity">
    <text evidence="1">Belongs to the non-flavoprotein flavin reductase family.</text>
</comment>
<gene>
    <name evidence="4" type="ORF">WT57_14910</name>
</gene>